<evidence type="ECO:0000313" key="6">
    <source>
        <dbReference type="Proteomes" id="UP001208570"/>
    </source>
</evidence>
<dbReference type="Gene3D" id="3.40.1080.20">
    <property type="entry name" value="Acetyl-CoA hydrolase/transferase C-terminal domain"/>
    <property type="match status" value="1"/>
</dbReference>
<dbReference type="InterPro" id="IPR026888">
    <property type="entry name" value="AcetylCoA_hyd_C"/>
</dbReference>
<dbReference type="Proteomes" id="UP001208570">
    <property type="component" value="Unassembled WGS sequence"/>
</dbReference>
<protein>
    <recommendedName>
        <fullName evidence="7">Acetyl-CoA hydrolase</fullName>
    </recommendedName>
</protein>
<dbReference type="GO" id="GO:0006083">
    <property type="term" value="P:acetate metabolic process"/>
    <property type="evidence" value="ECO:0007669"/>
    <property type="project" value="InterPro"/>
</dbReference>
<feature type="domain" description="Acetyl-CoA hydrolase/transferase C-terminal" evidence="4">
    <location>
        <begin position="314"/>
        <end position="467"/>
    </location>
</feature>
<dbReference type="InterPro" id="IPR003702">
    <property type="entry name" value="ActCoA_hydro_N"/>
</dbReference>
<comment type="caution">
    <text evidence="5">The sequence shown here is derived from an EMBL/GenBank/DDBJ whole genome shotgun (WGS) entry which is preliminary data.</text>
</comment>
<comment type="similarity">
    <text evidence="1">Belongs to the acetyl-CoA hydrolase/transferase family.</text>
</comment>
<dbReference type="SUPFAM" id="SSF100950">
    <property type="entry name" value="NagB/RpiA/CoA transferase-like"/>
    <property type="match status" value="2"/>
</dbReference>
<evidence type="ECO:0000259" key="4">
    <source>
        <dbReference type="Pfam" id="PF13336"/>
    </source>
</evidence>
<accession>A0AAD9J0K0</accession>
<name>A0AAD9J0K0_9ANNE</name>
<keyword evidence="2" id="KW-0808">Transferase</keyword>
<sequence length="478" mass="52631">MTATLLKQGRLAFLSRWLQQGTKLIANPRRNFYLYSPEPFHPIPDKDPEWKTAEEAVKVITSGMRVFVHGCAATPTVLLDAMTTFGKEAKLHNVEIFHIHTEGNAVYTEPDCEGIFRSNSFFIGANCRKPVNDGRADFTPVFLSEIPHLFRRKILSLDVALIQVSPPDNHGFCTLGPSVDCTRAAIQNAKYIIAQVNPNMPRTFGDGVIHMSHCDAMVHVTDPLPEISMGECTEVETKIGKFIADNLVHDGATLQMGIGSIPDAVLAQLGEHRDIGIHTEMFSDGVIDLVYKGVITNSKKVIQTGKIVSSFAFGTKKLYNFMNNNPFVVMCDVAFVNNTAIICQNPRVTAINSCVEVDLTGQVVSDSIGTRMYSGVGGQVDFIRGAALGLDGQGKPILAMPSVTSKGDSKIVPFIKKGAGVVTTRAHVHYIVTEYGIAYLFGKNLRQRAYELIRIAHPDFREELEKETFERLKCMPSP</sequence>
<dbReference type="GO" id="GO:0008775">
    <property type="term" value="F:acetate CoA-transferase activity"/>
    <property type="evidence" value="ECO:0007669"/>
    <property type="project" value="InterPro"/>
</dbReference>
<proteinExistence type="inferred from homology"/>
<evidence type="ECO:0000259" key="3">
    <source>
        <dbReference type="Pfam" id="PF02550"/>
    </source>
</evidence>
<evidence type="ECO:0000256" key="2">
    <source>
        <dbReference type="ARBA" id="ARBA00022679"/>
    </source>
</evidence>
<dbReference type="AlphaFoldDB" id="A0AAD9J0K0"/>
<evidence type="ECO:0000313" key="5">
    <source>
        <dbReference type="EMBL" id="KAK2144344.1"/>
    </source>
</evidence>
<gene>
    <name evidence="5" type="ORF">LSH36_766g03120</name>
</gene>
<organism evidence="5 6">
    <name type="scientific">Paralvinella palmiformis</name>
    <dbReference type="NCBI Taxonomy" id="53620"/>
    <lineage>
        <taxon>Eukaryota</taxon>
        <taxon>Metazoa</taxon>
        <taxon>Spiralia</taxon>
        <taxon>Lophotrochozoa</taxon>
        <taxon>Annelida</taxon>
        <taxon>Polychaeta</taxon>
        <taxon>Sedentaria</taxon>
        <taxon>Canalipalpata</taxon>
        <taxon>Terebellida</taxon>
        <taxon>Terebelliformia</taxon>
        <taxon>Alvinellidae</taxon>
        <taxon>Paralvinella</taxon>
    </lineage>
</organism>
<dbReference type="PANTHER" id="PTHR21432">
    <property type="entry name" value="ACETYL-COA HYDROLASE-RELATED"/>
    <property type="match status" value="1"/>
</dbReference>
<reference evidence="5" key="1">
    <citation type="journal article" date="2023" name="Mol. Biol. Evol.">
        <title>Third-Generation Sequencing Reveals the Adaptive Role of the Epigenome in Three Deep-Sea Polychaetes.</title>
        <authorList>
            <person name="Perez M."/>
            <person name="Aroh O."/>
            <person name="Sun Y."/>
            <person name="Lan Y."/>
            <person name="Juniper S.K."/>
            <person name="Young C.R."/>
            <person name="Angers B."/>
            <person name="Qian P.Y."/>
        </authorList>
    </citation>
    <scope>NUCLEOTIDE SEQUENCE</scope>
    <source>
        <strain evidence="5">P08H-3</strain>
    </source>
</reference>
<dbReference type="FunFam" id="3.40.1080.20:FF:000002">
    <property type="entry name" value="Acetyl-CoA hydrolase/transferase"/>
    <property type="match status" value="1"/>
</dbReference>
<dbReference type="Pfam" id="PF13336">
    <property type="entry name" value="AcetylCoA_hyd_C"/>
    <property type="match status" value="1"/>
</dbReference>
<evidence type="ECO:0008006" key="7">
    <source>
        <dbReference type="Google" id="ProtNLM"/>
    </source>
</evidence>
<dbReference type="PANTHER" id="PTHR21432:SF20">
    <property type="entry name" value="ACETYL-COA HYDROLASE"/>
    <property type="match status" value="1"/>
</dbReference>
<feature type="domain" description="Acetyl-CoA hydrolase/transferase N-terminal" evidence="3">
    <location>
        <begin position="52"/>
        <end position="218"/>
    </location>
</feature>
<dbReference type="Pfam" id="PF02550">
    <property type="entry name" value="AcetylCoA_hydro"/>
    <property type="match status" value="1"/>
</dbReference>
<keyword evidence="6" id="KW-1185">Reference proteome</keyword>
<dbReference type="Gene3D" id="3.40.1080.10">
    <property type="entry name" value="Glutaconate Coenzyme A-transferase"/>
    <property type="match status" value="1"/>
</dbReference>
<dbReference type="InterPro" id="IPR046433">
    <property type="entry name" value="ActCoA_hydro"/>
</dbReference>
<dbReference type="InterPro" id="IPR037171">
    <property type="entry name" value="NagB/RpiA_transferase-like"/>
</dbReference>
<dbReference type="Gene3D" id="3.30.750.70">
    <property type="entry name" value="4-hydroxybutyrate coenzyme like domains"/>
    <property type="match status" value="1"/>
</dbReference>
<dbReference type="EMBL" id="JAODUP010000766">
    <property type="protein sequence ID" value="KAK2144344.1"/>
    <property type="molecule type" value="Genomic_DNA"/>
</dbReference>
<dbReference type="InterPro" id="IPR038460">
    <property type="entry name" value="AcetylCoA_hyd_C_sf"/>
</dbReference>
<evidence type="ECO:0000256" key="1">
    <source>
        <dbReference type="ARBA" id="ARBA00009632"/>
    </source>
</evidence>
<dbReference type="GO" id="GO:0005739">
    <property type="term" value="C:mitochondrion"/>
    <property type="evidence" value="ECO:0007669"/>
    <property type="project" value="TreeGrafter"/>
</dbReference>